<comment type="caution">
    <text evidence="1">The sequence shown here is derived from an EMBL/GenBank/DDBJ whole genome shotgun (WGS) entry which is preliminary data.</text>
</comment>
<sequence>MSIIFPKVSLLLLTERLFPAPLQPDGMRVLIARTTSPDNAASQAVLRTVGFVPTGVLGEEGPQFILRTLP</sequence>
<name>A0A2A7AN88_9FIRM</name>
<gene>
    <name evidence="1" type="ORF">CGS58_11150</name>
</gene>
<accession>A0A2A7AN88</accession>
<dbReference type="EMBL" id="NMTY01000025">
    <property type="protein sequence ID" value="PDX80597.1"/>
    <property type="molecule type" value="Genomic_DNA"/>
</dbReference>
<proteinExistence type="predicted"/>
<evidence type="ECO:0000313" key="1">
    <source>
        <dbReference type="EMBL" id="PDX80597.1"/>
    </source>
</evidence>
<dbReference type="AlphaFoldDB" id="A0A2A7AN88"/>
<protein>
    <submittedName>
        <fullName evidence="1">Uncharacterized protein</fullName>
    </submittedName>
</protein>
<dbReference type="Proteomes" id="UP000220005">
    <property type="component" value="Unassembled WGS sequence"/>
</dbReference>
<dbReference type="RefSeq" id="WP_097839904.1">
    <property type="nucleotide sequence ID" value="NZ_NMTY01000025.1"/>
</dbReference>
<reference evidence="1 2" key="1">
    <citation type="journal article" date="2017" name="Front. Microbiol.">
        <title>New Insights into the Diversity of the Genus Faecalibacterium.</title>
        <authorList>
            <person name="Benevides L."/>
            <person name="Burman S."/>
            <person name="Martin R."/>
            <person name="Robert V."/>
            <person name="Thomas M."/>
            <person name="Miquel S."/>
            <person name="Chain F."/>
            <person name="Sokol H."/>
            <person name="Bermudez-Humaran L.G."/>
            <person name="Morrison M."/>
            <person name="Langella P."/>
            <person name="Azevedo V.A."/>
            <person name="Chatel J.M."/>
            <person name="Soares S."/>
        </authorList>
    </citation>
    <scope>NUCLEOTIDE SEQUENCE [LARGE SCALE GENOMIC DNA]</scope>
    <source>
        <strain evidence="1 2">CNCM I 4575</strain>
    </source>
</reference>
<organism evidence="1 2">
    <name type="scientific">Faecalibacterium prausnitzii</name>
    <dbReference type="NCBI Taxonomy" id="853"/>
    <lineage>
        <taxon>Bacteria</taxon>
        <taxon>Bacillati</taxon>
        <taxon>Bacillota</taxon>
        <taxon>Clostridia</taxon>
        <taxon>Eubacteriales</taxon>
        <taxon>Oscillospiraceae</taxon>
        <taxon>Faecalibacterium</taxon>
    </lineage>
</organism>
<evidence type="ECO:0000313" key="2">
    <source>
        <dbReference type="Proteomes" id="UP000220005"/>
    </source>
</evidence>